<evidence type="ECO:0000256" key="3">
    <source>
        <dbReference type="ARBA" id="ARBA00022842"/>
    </source>
</evidence>
<comment type="pathway">
    <text evidence="1">Secondary metabolite biosynthesis; terpenoid biosynthesis.</text>
</comment>
<protein>
    <submittedName>
        <fullName evidence="5">Uncharacterized protein</fullName>
    </submittedName>
</protein>
<dbReference type="Proteomes" id="UP000834106">
    <property type="component" value="Chromosome 14"/>
</dbReference>
<dbReference type="Gene3D" id="1.50.10.160">
    <property type="match status" value="1"/>
</dbReference>
<dbReference type="EMBL" id="OU503049">
    <property type="protein sequence ID" value="CAI9775668.1"/>
    <property type="molecule type" value="Genomic_DNA"/>
</dbReference>
<comment type="similarity">
    <text evidence="2">Belongs to the terpene synthase family.</text>
</comment>
<dbReference type="InterPro" id="IPR050148">
    <property type="entry name" value="Terpene_synthase-like"/>
</dbReference>
<reference evidence="5" key="1">
    <citation type="submission" date="2023-05" db="EMBL/GenBank/DDBJ databases">
        <authorList>
            <person name="Huff M."/>
        </authorList>
    </citation>
    <scope>NUCLEOTIDE SEQUENCE</scope>
</reference>
<gene>
    <name evidence="5" type="ORF">FPE_LOCUS23098</name>
</gene>
<dbReference type="PANTHER" id="PTHR31739">
    <property type="entry name" value="ENT-COPALYL DIPHOSPHATE SYNTHASE, CHLOROPLASTIC"/>
    <property type="match status" value="1"/>
</dbReference>
<proteinExistence type="inferred from homology"/>
<dbReference type="GO" id="GO:0009507">
    <property type="term" value="C:chloroplast"/>
    <property type="evidence" value="ECO:0007669"/>
    <property type="project" value="TreeGrafter"/>
</dbReference>
<sequence length="101" mass="11469">MSIATINKPSLDFIGSNLWAANDKDQFSPIGFDITFPSMINNAKKFDLVLPLGTAMYLNKDLEIQRNLAYIAEGFGESCHWNEIAWLLKAPRFFLMPKTKL</sequence>
<keyword evidence="6" id="KW-1185">Reference proteome</keyword>
<organism evidence="5 6">
    <name type="scientific">Fraxinus pennsylvanica</name>
    <dbReference type="NCBI Taxonomy" id="56036"/>
    <lineage>
        <taxon>Eukaryota</taxon>
        <taxon>Viridiplantae</taxon>
        <taxon>Streptophyta</taxon>
        <taxon>Embryophyta</taxon>
        <taxon>Tracheophyta</taxon>
        <taxon>Spermatophyta</taxon>
        <taxon>Magnoliopsida</taxon>
        <taxon>eudicotyledons</taxon>
        <taxon>Gunneridae</taxon>
        <taxon>Pentapetalae</taxon>
        <taxon>asterids</taxon>
        <taxon>lamiids</taxon>
        <taxon>Lamiales</taxon>
        <taxon>Oleaceae</taxon>
        <taxon>Oleeae</taxon>
        <taxon>Fraxinus</taxon>
    </lineage>
</organism>
<keyword evidence="3" id="KW-0460">Magnesium</keyword>
<name>A0AAD1ZU67_9LAMI</name>
<evidence type="ECO:0000256" key="1">
    <source>
        <dbReference type="ARBA" id="ARBA00004721"/>
    </source>
</evidence>
<evidence type="ECO:0000256" key="4">
    <source>
        <dbReference type="ARBA" id="ARBA00023239"/>
    </source>
</evidence>
<evidence type="ECO:0000313" key="6">
    <source>
        <dbReference type="Proteomes" id="UP000834106"/>
    </source>
</evidence>
<dbReference type="PANTHER" id="PTHR31739:SF33">
    <property type="entry name" value="CIS-ABIENOL SYNTHASE, CHLOROPLASTIC"/>
    <property type="match status" value="1"/>
</dbReference>
<evidence type="ECO:0000256" key="2">
    <source>
        <dbReference type="ARBA" id="ARBA00006333"/>
    </source>
</evidence>
<dbReference type="GO" id="GO:0010333">
    <property type="term" value="F:terpene synthase activity"/>
    <property type="evidence" value="ECO:0007669"/>
    <property type="project" value="InterPro"/>
</dbReference>
<dbReference type="AlphaFoldDB" id="A0AAD1ZU67"/>
<dbReference type="GO" id="GO:0009686">
    <property type="term" value="P:gibberellin biosynthetic process"/>
    <property type="evidence" value="ECO:0007669"/>
    <property type="project" value="TreeGrafter"/>
</dbReference>
<evidence type="ECO:0000313" key="5">
    <source>
        <dbReference type="EMBL" id="CAI9775668.1"/>
    </source>
</evidence>
<dbReference type="GO" id="GO:0000287">
    <property type="term" value="F:magnesium ion binding"/>
    <property type="evidence" value="ECO:0007669"/>
    <property type="project" value="TreeGrafter"/>
</dbReference>
<accession>A0AAD1ZU67</accession>
<keyword evidence="4" id="KW-0456">Lyase</keyword>